<dbReference type="PANTHER" id="PTHR34796:SF1">
    <property type="entry name" value="EXPRESSED PROTEIN"/>
    <property type="match status" value="1"/>
</dbReference>
<sequence>MALPAALSLSIAALSSISSHPHSHLLPSHQINCSFSSPSPCIYSNHTSHSKPYRRLTTCSQHFCFCVSYRFSAAAEGADDDSEEAEDGSFDEAVVLFNTRDYYKCHDFLESLWNNAEEPTRTLIHGILQCAVGFHHLFNQNHKGAMMELGEGICKLRKMNFKSGPFYQFEQEISAALDFIYQTQIELAACTEDLCVTMDQSERSYQLLGGYAAGQLLYTLQSDPNETMYIVFSPHRSYDSEPPKVKLPTLNATAEHLVACQYK</sequence>
<protein>
    <submittedName>
        <fullName evidence="1">PREDICTED: DUF309</fullName>
    </submittedName>
</protein>
<evidence type="ECO:0000313" key="2">
    <source>
        <dbReference type="Proteomes" id="UP000327085"/>
    </source>
</evidence>
<dbReference type="OMA" id="WNNAEEP"/>
<proteinExistence type="predicted"/>
<dbReference type="InterPro" id="IPR023203">
    <property type="entry name" value="TTHA0068_sf"/>
</dbReference>
<dbReference type="Pfam" id="PF03745">
    <property type="entry name" value="DUF309"/>
    <property type="match status" value="1"/>
</dbReference>
<dbReference type="EMBL" id="CABIKO010000291">
    <property type="protein sequence ID" value="VVA33511.1"/>
    <property type="molecule type" value="Genomic_DNA"/>
</dbReference>
<dbReference type="Gramene" id="VVA33511">
    <property type="protein sequence ID" value="VVA33511"/>
    <property type="gene ID" value="Prudul26B005554"/>
</dbReference>
<gene>
    <name evidence="1" type="ORF">ALMOND_2B005554</name>
</gene>
<reference evidence="2" key="1">
    <citation type="journal article" date="2020" name="Plant J.">
        <title>Transposons played a major role in the diversification between the closely related almond and peach genomes: results from the almond genome sequence.</title>
        <authorList>
            <person name="Alioto T."/>
            <person name="Alexiou K.G."/>
            <person name="Bardil A."/>
            <person name="Barteri F."/>
            <person name="Castanera R."/>
            <person name="Cruz F."/>
            <person name="Dhingra A."/>
            <person name="Duval H."/>
            <person name="Fernandez I Marti A."/>
            <person name="Frias L."/>
            <person name="Galan B."/>
            <person name="Garcia J.L."/>
            <person name="Howad W."/>
            <person name="Gomez-Garrido J."/>
            <person name="Gut M."/>
            <person name="Julca I."/>
            <person name="Morata J."/>
            <person name="Puigdomenech P."/>
            <person name="Ribeca P."/>
            <person name="Rubio Cabetas M.J."/>
            <person name="Vlasova A."/>
            <person name="Wirthensohn M."/>
            <person name="Garcia-Mas J."/>
            <person name="Gabaldon T."/>
            <person name="Casacuberta J.M."/>
            <person name="Arus P."/>
        </authorList>
    </citation>
    <scope>NUCLEOTIDE SEQUENCE [LARGE SCALE GENOMIC DNA]</scope>
    <source>
        <strain evidence="2">cv. Texas</strain>
    </source>
</reference>
<organism evidence="1 2">
    <name type="scientific">Prunus dulcis</name>
    <name type="common">Almond</name>
    <name type="synonym">Amygdalus dulcis</name>
    <dbReference type="NCBI Taxonomy" id="3755"/>
    <lineage>
        <taxon>Eukaryota</taxon>
        <taxon>Viridiplantae</taxon>
        <taxon>Streptophyta</taxon>
        <taxon>Embryophyta</taxon>
        <taxon>Tracheophyta</taxon>
        <taxon>Spermatophyta</taxon>
        <taxon>Magnoliopsida</taxon>
        <taxon>eudicotyledons</taxon>
        <taxon>Gunneridae</taxon>
        <taxon>Pentapetalae</taxon>
        <taxon>rosids</taxon>
        <taxon>fabids</taxon>
        <taxon>Rosales</taxon>
        <taxon>Rosaceae</taxon>
        <taxon>Amygdaloideae</taxon>
        <taxon>Amygdaleae</taxon>
        <taxon>Prunus</taxon>
    </lineage>
</organism>
<dbReference type="Proteomes" id="UP000327085">
    <property type="component" value="Chromosome 7"/>
</dbReference>
<evidence type="ECO:0000313" key="1">
    <source>
        <dbReference type="EMBL" id="VVA33511.1"/>
    </source>
</evidence>
<dbReference type="InterPro" id="IPR005500">
    <property type="entry name" value="DUF309"/>
</dbReference>
<name>A0A5E4G109_PRUDU</name>
<dbReference type="AlphaFoldDB" id="A0A5E4G109"/>
<dbReference type="InParanoid" id="A0A5E4G109"/>
<dbReference type="PANTHER" id="PTHR34796">
    <property type="entry name" value="EXPRESSED PROTEIN"/>
    <property type="match status" value="1"/>
</dbReference>
<dbReference type="Gene3D" id="1.10.3450.10">
    <property type="entry name" value="TTHA0068-like"/>
    <property type="match status" value="1"/>
</dbReference>
<dbReference type="FunCoup" id="A0A5E4G109">
    <property type="interactions" value="339"/>
</dbReference>
<dbReference type="SUPFAM" id="SSF140663">
    <property type="entry name" value="TTHA0068-like"/>
    <property type="match status" value="1"/>
</dbReference>
<accession>A0A5E4G109</accession>